<dbReference type="SMART" id="SM00347">
    <property type="entry name" value="HTH_MARR"/>
    <property type="match status" value="1"/>
</dbReference>
<dbReference type="InterPro" id="IPR036390">
    <property type="entry name" value="WH_DNA-bd_sf"/>
</dbReference>
<dbReference type="SUPFAM" id="SSF46785">
    <property type="entry name" value="Winged helix' DNA-binding domain"/>
    <property type="match status" value="1"/>
</dbReference>
<dbReference type="InterPro" id="IPR023187">
    <property type="entry name" value="Tscrpt_reg_MarR-type_CS"/>
</dbReference>
<dbReference type="PANTHER" id="PTHR33164:SF101">
    <property type="entry name" value="TRANSCRIPTIONAL REPRESSOR MPRA"/>
    <property type="match status" value="1"/>
</dbReference>
<evidence type="ECO:0000313" key="5">
    <source>
        <dbReference type="EMBL" id="PTL59375.1"/>
    </source>
</evidence>
<evidence type="ECO:0000256" key="2">
    <source>
        <dbReference type="ARBA" id="ARBA00023125"/>
    </source>
</evidence>
<feature type="domain" description="HTH marR-type" evidence="4">
    <location>
        <begin position="24"/>
        <end position="157"/>
    </location>
</feature>
<name>A0A2T4UJI8_9ACTN</name>
<dbReference type="Proteomes" id="UP000240739">
    <property type="component" value="Unassembled WGS sequence"/>
</dbReference>
<dbReference type="Pfam" id="PF01047">
    <property type="entry name" value="MarR"/>
    <property type="match status" value="1"/>
</dbReference>
<keyword evidence="2" id="KW-0238">DNA-binding</keyword>
<proteinExistence type="predicted"/>
<sequence>MALVPSDATVRVARVQLVPGDPLAHRALESLLRAEASVRRRLSADLDREGLSTSGFSVLVVLTTAGGELELRDLRARLRTSKANATEVVSTLESRGYVVRRRLPSDRRAAAVTLTERGQELVDRLFPEHTERVSNAFSCLDEAEKRSLEAICRKLAA</sequence>
<dbReference type="InterPro" id="IPR039422">
    <property type="entry name" value="MarR/SlyA-like"/>
</dbReference>
<keyword evidence="6" id="KW-1185">Reference proteome</keyword>
<dbReference type="PANTHER" id="PTHR33164">
    <property type="entry name" value="TRANSCRIPTIONAL REGULATOR, MARR FAMILY"/>
    <property type="match status" value="1"/>
</dbReference>
<evidence type="ECO:0000256" key="3">
    <source>
        <dbReference type="ARBA" id="ARBA00023163"/>
    </source>
</evidence>
<dbReference type="InterPro" id="IPR000835">
    <property type="entry name" value="HTH_MarR-typ"/>
</dbReference>
<gene>
    <name evidence="5" type="ORF">C7Y72_06755</name>
</gene>
<organism evidence="5 6">
    <name type="scientific">Paraconexibacter algicola</name>
    <dbReference type="NCBI Taxonomy" id="2133960"/>
    <lineage>
        <taxon>Bacteria</taxon>
        <taxon>Bacillati</taxon>
        <taxon>Actinomycetota</taxon>
        <taxon>Thermoleophilia</taxon>
        <taxon>Solirubrobacterales</taxon>
        <taxon>Paraconexibacteraceae</taxon>
        <taxon>Paraconexibacter</taxon>
    </lineage>
</organism>
<protein>
    <submittedName>
        <fullName evidence="5">MarR family transcriptional regulator</fullName>
    </submittedName>
</protein>
<reference evidence="5 6" key="1">
    <citation type="submission" date="2018-03" db="EMBL/GenBank/DDBJ databases">
        <title>Aquarubrobacter algicola gen. nov., sp. nov., a novel actinobacterium isolated from shallow eutrophic lake during the end of cyanobacterial harmful algal blooms.</title>
        <authorList>
            <person name="Chun S.J."/>
        </authorList>
    </citation>
    <scope>NUCLEOTIDE SEQUENCE [LARGE SCALE GENOMIC DNA]</scope>
    <source>
        <strain evidence="5 6">Seoho-28</strain>
    </source>
</reference>
<dbReference type="InterPro" id="IPR036388">
    <property type="entry name" value="WH-like_DNA-bd_sf"/>
</dbReference>
<evidence type="ECO:0000313" key="6">
    <source>
        <dbReference type="Proteomes" id="UP000240739"/>
    </source>
</evidence>
<dbReference type="PROSITE" id="PS50995">
    <property type="entry name" value="HTH_MARR_2"/>
    <property type="match status" value="1"/>
</dbReference>
<comment type="caution">
    <text evidence="5">The sequence shown here is derived from an EMBL/GenBank/DDBJ whole genome shotgun (WGS) entry which is preliminary data.</text>
</comment>
<dbReference type="Gene3D" id="1.10.10.10">
    <property type="entry name" value="Winged helix-like DNA-binding domain superfamily/Winged helix DNA-binding domain"/>
    <property type="match status" value="1"/>
</dbReference>
<dbReference type="GO" id="GO:0003677">
    <property type="term" value="F:DNA binding"/>
    <property type="evidence" value="ECO:0007669"/>
    <property type="project" value="UniProtKB-KW"/>
</dbReference>
<dbReference type="PRINTS" id="PR00598">
    <property type="entry name" value="HTHMARR"/>
</dbReference>
<keyword evidence="3" id="KW-0804">Transcription</keyword>
<keyword evidence="1" id="KW-0805">Transcription regulation</keyword>
<evidence type="ECO:0000256" key="1">
    <source>
        <dbReference type="ARBA" id="ARBA00023015"/>
    </source>
</evidence>
<dbReference type="PROSITE" id="PS01117">
    <property type="entry name" value="HTH_MARR_1"/>
    <property type="match status" value="1"/>
</dbReference>
<dbReference type="GO" id="GO:0006950">
    <property type="term" value="P:response to stress"/>
    <property type="evidence" value="ECO:0007669"/>
    <property type="project" value="TreeGrafter"/>
</dbReference>
<dbReference type="EMBL" id="PYYB01000001">
    <property type="protein sequence ID" value="PTL59375.1"/>
    <property type="molecule type" value="Genomic_DNA"/>
</dbReference>
<accession>A0A2T4UJI8</accession>
<dbReference type="AlphaFoldDB" id="A0A2T4UJI8"/>
<evidence type="ECO:0000259" key="4">
    <source>
        <dbReference type="PROSITE" id="PS50995"/>
    </source>
</evidence>
<dbReference type="GO" id="GO:0003700">
    <property type="term" value="F:DNA-binding transcription factor activity"/>
    <property type="evidence" value="ECO:0007669"/>
    <property type="project" value="InterPro"/>
</dbReference>